<accession>A0A849C4G0</accession>
<name>A0A849C4G0_9NOCA</name>
<dbReference type="RefSeq" id="WP_157552382.1">
    <property type="nucleotide sequence ID" value="NZ_JABELX010000011.1"/>
</dbReference>
<sequence length="80" mass="8703">MPASAAVVAQGNRLALLWSNIDLPGKISRTSGKVVRVAGQGLVRTVQHHDPKNRKGPIVLPEFAVVMLTRRKATLELHTE</sequence>
<evidence type="ECO:0000313" key="2">
    <source>
        <dbReference type="Proteomes" id="UP000586827"/>
    </source>
</evidence>
<dbReference type="Proteomes" id="UP000586827">
    <property type="component" value="Unassembled WGS sequence"/>
</dbReference>
<evidence type="ECO:0000313" key="1">
    <source>
        <dbReference type="EMBL" id="NNH73584.1"/>
    </source>
</evidence>
<gene>
    <name evidence="1" type="ORF">HLB23_27655</name>
</gene>
<dbReference type="AlphaFoldDB" id="A0A849C4G0"/>
<comment type="caution">
    <text evidence="1">The sequence shown here is derived from an EMBL/GenBank/DDBJ whole genome shotgun (WGS) entry which is preliminary data.</text>
</comment>
<keyword evidence="2" id="KW-1185">Reference proteome</keyword>
<organism evidence="1 2">
    <name type="scientific">Nocardia uniformis</name>
    <dbReference type="NCBI Taxonomy" id="53432"/>
    <lineage>
        <taxon>Bacteria</taxon>
        <taxon>Bacillati</taxon>
        <taxon>Actinomycetota</taxon>
        <taxon>Actinomycetes</taxon>
        <taxon>Mycobacteriales</taxon>
        <taxon>Nocardiaceae</taxon>
        <taxon>Nocardia</taxon>
    </lineage>
</organism>
<reference evidence="1 2" key="1">
    <citation type="submission" date="2020-05" db="EMBL/GenBank/DDBJ databases">
        <title>MicrobeNet Type strains.</title>
        <authorList>
            <person name="Nicholson A.C."/>
        </authorList>
    </citation>
    <scope>NUCLEOTIDE SEQUENCE [LARGE SCALE GENOMIC DNA]</scope>
    <source>
        <strain evidence="1 2">JCM 3224</strain>
    </source>
</reference>
<proteinExistence type="predicted"/>
<dbReference type="EMBL" id="JABELX010000011">
    <property type="protein sequence ID" value="NNH73584.1"/>
    <property type="molecule type" value="Genomic_DNA"/>
</dbReference>
<protein>
    <submittedName>
        <fullName evidence="1">Uncharacterized protein</fullName>
    </submittedName>
</protein>